<evidence type="ECO:0000256" key="5">
    <source>
        <dbReference type="SAM" id="MobiDB-lite"/>
    </source>
</evidence>
<dbReference type="PANTHER" id="PTHR31415">
    <property type="entry name" value="OS05G0367900 PROTEIN"/>
    <property type="match status" value="1"/>
</dbReference>
<feature type="transmembrane region" description="Helical" evidence="6">
    <location>
        <begin position="31"/>
        <end position="59"/>
    </location>
</feature>
<dbReference type="Pfam" id="PF03168">
    <property type="entry name" value="LEA_2"/>
    <property type="match status" value="1"/>
</dbReference>
<accession>A0A2G5EF55</accession>
<sequence length="223" mass="25756">MSQTQDVPINDAYYGPSVPPQKPQRKRSRGCCVLSTFLKVIISIIVILGIAALIFWLVVRPTEVKFYVVGAELKEFNLTNGNTLINYDLSMNITVRNPNKRVGLYYDQLDAIASYKGERFGWANMPRFYQGHKNTTDLRADFSGQQLVLLNTFEINQFNQDKNDRYFYIDVKLYSRIRFKIGALKTRRVKPDIECHLRIPLVANGSFSMFETTRCDVDFWSAV</sequence>
<proteinExistence type="predicted"/>
<evidence type="ECO:0000256" key="6">
    <source>
        <dbReference type="SAM" id="Phobius"/>
    </source>
</evidence>
<dbReference type="EMBL" id="KZ305026">
    <property type="protein sequence ID" value="PIA54379.1"/>
    <property type="molecule type" value="Genomic_DNA"/>
</dbReference>
<evidence type="ECO:0000256" key="2">
    <source>
        <dbReference type="ARBA" id="ARBA00022692"/>
    </source>
</evidence>
<keyword evidence="2 6" id="KW-0812">Transmembrane</keyword>
<protein>
    <recommendedName>
        <fullName evidence="7">Late embryogenesis abundant protein LEA-2 subgroup domain-containing protein</fullName>
    </recommendedName>
</protein>
<dbReference type="OrthoDB" id="1889094at2759"/>
<evidence type="ECO:0000313" key="8">
    <source>
        <dbReference type="EMBL" id="PIA54379.1"/>
    </source>
</evidence>
<gene>
    <name evidence="8" type="ORF">AQUCO_00900727v1</name>
</gene>
<name>A0A2G5EF55_AQUCA</name>
<keyword evidence="3 6" id="KW-1133">Transmembrane helix</keyword>
<reference evidence="8 9" key="1">
    <citation type="submission" date="2017-09" db="EMBL/GenBank/DDBJ databases">
        <title>WGS assembly of Aquilegia coerulea Goldsmith.</title>
        <authorList>
            <person name="Hodges S."/>
            <person name="Kramer E."/>
            <person name="Nordborg M."/>
            <person name="Tomkins J."/>
            <person name="Borevitz J."/>
            <person name="Derieg N."/>
            <person name="Yan J."/>
            <person name="Mihaltcheva S."/>
            <person name="Hayes R.D."/>
            <person name="Rokhsar D."/>
        </authorList>
    </citation>
    <scope>NUCLEOTIDE SEQUENCE [LARGE SCALE GENOMIC DNA]</scope>
    <source>
        <strain evidence="9">cv. Goldsmith</strain>
    </source>
</reference>
<dbReference type="GO" id="GO:0098542">
    <property type="term" value="P:defense response to other organism"/>
    <property type="evidence" value="ECO:0007669"/>
    <property type="project" value="InterPro"/>
</dbReference>
<dbReference type="AlphaFoldDB" id="A0A2G5EF55"/>
<comment type="subcellular location">
    <subcellularLocation>
        <location evidence="1">Membrane</location>
        <topology evidence="1">Single-pass membrane protein</topology>
    </subcellularLocation>
</comment>
<evidence type="ECO:0000256" key="4">
    <source>
        <dbReference type="ARBA" id="ARBA00023136"/>
    </source>
</evidence>
<evidence type="ECO:0000313" key="9">
    <source>
        <dbReference type="Proteomes" id="UP000230069"/>
    </source>
</evidence>
<feature type="domain" description="Late embryogenesis abundant protein LEA-2 subgroup" evidence="7">
    <location>
        <begin position="93"/>
        <end position="195"/>
    </location>
</feature>
<organism evidence="8 9">
    <name type="scientific">Aquilegia coerulea</name>
    <name type="common">Rocky mountain columbine</name>
    <dbReference type="NCBI Taxonomy" id="218851"/>
    <lineage>
        <taxon>Eukaryota</taxon>
        <taxon>Viridiplantae</taxon>
        <taxon>Streptophyta</taxon>
        <taxon>Embryophyta</taxon>
        <taxon>Tracheophyta</taxon>
        <taxon>Spermatophyta</taxon>
        <taxon>Magnoliopsida</taxon>
        <taxon>Ranunculales</taxon>
        <taxon>Ranunculaceae</taxon>
        <taxon>Thalictroideae</taxon>
        <taxon>Aquilegia</taxon>
    </lineage>
</organism>
<dbReference type="InterPro" id="IPR044839">
    <property type="entry name" value="NDR1-like"/>
</dbReference>
<dbReference type="STRING" id="218851.A0A2G5EF55"/>
<keyword evidence="4 6" id="KW-0472">Membrane</keyword>
<dbReference type="InParanoid" id="A0A2G5EF55"/>
<feature type="region of interest" description="Disordered" evidence="5">
    <location>
        <begin position="1"/>
        <end position="26"/>
    </location>
</feature>
<dbReference type="GO" id="GO:0005886">
    <property type="term" value="C:plasma membrane"/>
    <property type="evidence" value="ECO:0007669"/>
    <property type="project" value="TreeGrafter"/>
</dbReference>
<dbReference type="PANTHER" id="PTHR31415:SF4">
    <property type="entry name" value="NDR1_HIN1-LIKE PROTEIN 3"/>
    <property type="match status" value="1"/>
</dbReference>
<evidence type="ECO:0000256" key="1">
    <source>
        <dbReference type="ARBA" id="ARBA00004167"/>
    </source>
</evidence>
<dbReference type="InterPro" id="IPR004864">
    <property type="entry name" value="LEA_2"/>
</dbReference>
<dbReference type="Proteomes" id="UP000230069">
    <property type="component" value="Unassembled WGS sequence"/>
</dbReference>
<evidence type="ECO:0000256" key="3">
    <source>
        <dbReference type="ARBA" id="ARBA00022989"/>
    </source>
</evidence>
<evidence type="ECO:0000259" key="7">
    <source>
        <dbReference type="Pfam" id="PF03168"/>
    </source>
</evidence>
<keyword evidence="9" id="KW-1185">Reference proteome</keyword>
<dbReference type="GO" id="GO:0009506">
    <property type="term" value="C:plasmodesma"/>
    <property type="evidence" value="ECO:0007669"/>
    <property type="project" value="TreeGrafter"/>
</dbReference>